<dbReference type="VEuPathDB" id="TriTrypDB:TEOVI_000362400"/>
<comment type="caution">
    <text evidence="2">The sequence shown here is derived from an EMBL/GenBank/DDBJ whole genome shotgun (WGS) entry which is preliminary data.</text>
</comment>
<reference evidence="2" key="1">
    <citation type="submission" date="2016-09" db="EMBL/GenBank/DDBJ databases">
        <authorList>
            <person name="Hebert L."/>
            <person name="Moumen B."/>
        </authorList>
    </citation>
    <scope>NUCLEOTIDE SEQUENCE [LARGE SCALE GENOMIC DNA]</scope>
    <source>
        <strain evidence="2">OVI</strain>
    </source>
</reference>
<evidence type="ECO:0000313" key="2">
    <source>
        <dbReference type="EMBL" id="SCU72042.1"/>
    </source>
</evidence>
<dbReference type="GeneID" id="92377564"/>
<evidence type="ECO:0000313" key="3">
    <source>
        <dbReference type="Proteomes" id="UP000195570"/>
    </source>
</evidence>
<sequence length="187" mass="20332">MKEVAEDYRLRPVLGGYTVQSPLECNSDPAILQPPLSGVLVSVEDHPELERATDQFNKGASAVASTGRVGDMNRFFLQKIATDMQNAPGDVDAQRQNRAVSAIFGVVTEATLGLRDLTFIDPITPIPHLNSFSRNVIHLSPTLEQQLYVLVNYLSSIRADFPNCVIRGGEAPAIIDALRKTLVSAGM</sequence>
<organism evidence="2 3">
    <name type="scientific">Trypanosoma equiperdum</name>
    <dbReference type="NCBI Taxonomy" id="5694"/>
    <lineage>
        <taxon>Eukaryota</taxon>
        <taxon>Discoba</taxon>
        <taxon>Euglenozoa</taxon>
        <taxon>Kinetoplastea</taxon>
        <taxon>Metakinetoplastina</taxon>
        <taxon>Trypanosomatida</taxon>
        <taxon>Trypanosomatidae</taxon>
        <taxon>Trypanosoma</taxon>
    </lineage>
</organism>
<dbReference type="Pfam" id="PF25493">
    <property type="entry name" value="Peripla_BP_A-cyclase"/>
    <property type="match status" value="1"/>
</dbReference>
<proteinExistence type="predicted"/>
<evidence type="ECO:0000259" key="1">
    <source>
        <dbReference type="Pfam" id="PF25493"/>
    </source>
</evidence>
<feature type="domain" description="Receptor-type adenylate cyclase GRESAG 4.1/3 periplasmic binding protein-like" evidence="1">
    <location>
        <begin position="32"/>
        <end position="186"/>
    </location>
</feature>
<dbReference type="Proteomes" id="UP000195570">
    <property type="component" value="Unassembled WGS sequence"/>
</dbReference>
<accession>A0A1G4IHV1</accession>
<dbReference type="AlphaFoldDB" id="A0A1G4IHV1"/>
<dbReference type="RefSeq" id="XP_067082611.1">
    <property type="nucleotide sequence ID" value="XM_067226510.1"/>
</dbReference>
<dbReference type="EMBL" id="CZPT02001772">
    <property type="protein sequence ID" value="SCU72042.1"/>
    <property type="molecule type" value="Genomic_DNA"/>
</dbReference>
<gene>
    <name evidence="2" type="ORF">TEOVI_000362400</name>
</gene>
<protein>
    <recommendedName>
        <fullName evidence="1">Receptor-type adenylate cyclase GRESAG 4.1/3 periplasmic binding protein-like domain-containing protein</fullName>
    </recommendedName>
</protein>
<keyword evidence="3" id="KW-1185">Reference proteome</keyword>
<name>A0A1G4IHV1_TRYEQ</name>
<dbReference type="InterPro" id="IPR057398">
    <property type="entry name" value="GRESAG4.1/3_peripasmic_2"/>
</dbReference>